<dbReference type="SUPFAM" id="SSF46785">
    <property type="entry name" value="Winged helix' DNA-binding domain"/>
    <property type="match status" value="1"/>
</dbReference>
<dbReference type="Pfam" id="PF00126">
    <property type="entry name" value="HTH_1"/>
    <property type="match status" value="1"/>
</dbReference>
<evidence type="ECO:0000313" key="6">
    <source>
        <dbReference type="EMBL" id="AOV17015.1"/>
    </source>
</evidence>
<dbReference type="RefSeq" id="WP_070072592.1">
    <property type="nucleotide sequence ID" value="NZ_CP017448.1"/>
</dbReference>
<organism evidence="6 7">
    <name type="scientific">Acidihalobacter aeolianus</name>
    <dbReference type="NCBI Taxonomy" id="2792603"/>
    <lineage>
        <taxon>Bacteria</taxon>
        <taxon>Pseudomonadati</taxon>
        <taxon>Pseudomonadota</taxon>
        <taxon>Gammaproteobacteria</taxon>
        <taxon>Chromatiales</taxon>
        <taxon>Ectothiorhodospiraceae</taxon>
        <taxon>Acidihalobacter</taxon>
    </lineage>
</organism>
<protein>
    <submittedName>
        <fullName evidence="6">LysR family transcriptional regulator</fullName>
    </submittedName>
</protein>
<dbReference type="GO" id="GO:0003700">
    <property type="term" value="F:DNA-binding transcription factor activity"/>
    <property type="evidence" value="ECO:0007669"/>
    <property type="project" value="InterPro"/>
</dbReference>
<evidence type="ECO:0000256" key="4">
    <source>
        <dbReference type="ARBA" id="ARBA00023163"/>
    </source>
</evidence>
<accession>A0A1D8K7S0</accession>
<evidence type="ECO:0000256" key="1">
    <source>
        <dbReference type="ARBA" id="ARBA00009437"/>
    </source>
</evidence>
<keyword evidence="7" id="KW-1185">Reference proteome</keyword>
<gene>
    <name evidence="6" type="ORF">BJI67_08045</name>
</gene>
<dbReference type="AlphaFoldDB" id="A0A1D8K7S0"/>
<dbReference type="Gene3D" id="1.10.10.10">
    <property type="entry name" value="Winged helix-like DNA-binding domain superfamily/Winged helix DNA-binding domain"/>
    <property type="match status" value="1"/>
</dbReference>
<dbReference type="Gene3D" id="3.40.190.290">
    <property type="match status" value="1"/>
</dbReference>
<dbReference type="PANTHER" id="PTHR30126:SF5">
    <property type="entry name" value="HTH-TYPE TRANSCRIPTIONAL ACTIVATOR CMPR"/>
    <property type="match status" value="1"/>
</dbReference>
<keyword evidence="4" id="KW-0804">Transcription</keyword>
<dbReference type="PROSITE" id="PS50931">
    <property type="entry name" value="HTH_LYSR"/>
    <property type="match status" value="1"/>
</dbReference>
<dbReference type="KEGG" id="aaeo:BJI67_08045"/>
<keyword evidence="3" id="KW-0238">DNA-binding</keyword>
<dbReference type="InterPro" id="IPR000847">
    <property type="entry name" value="LysR_HTH_N"/>
</dbReference>
<dbReference type="SUPFAM" id="SSF53850">
    <property type="entry name" value="Periplasmic binding protein-like II"/>
    <property type="match status" value="1"/>
</dbReference>
<evidence type="ECO:0000256" key="2">
    <source>
        <dbReference type="ARBA" id="ARBA00023015"/>
    </source>
</evidence>
<dbReference type="FunFam" id="1.10.10.10:FF:000001">
    <property type="entry name" value="LysR family transcriptional regulator"/>
    <property type="match status" value="1"/>
</dbReference>
<dbReference type="GO" id="GO:0000976">
    <property type="term" value="F:transcription cis-regulatory region binding"/>
    <property type="evidence" value="ECO:0007669"/>
    <property type="project" value="TreeGrafter"/>
</dbReference>
<dbReference type="Pfam" id="PF03466">
    <property type="entry name" value="LysR_substrate"/>
    <property type="match status" value="1"/>
</dbReference>
<proteinExistence type="inferred from homology"/>
<dbReference type="EMBL" id="CP017448">
    <property type="protein sequence ID" value="AOV17015.1"/>
    <property type="molecule type" value="Genomic_DNA"/>
</dbReference>
<evidence type="ECO:0000259" key="5">
    <source>
        <dbReference type="PROSITE" id="PS50931"/>
    </source>
</evidence>
<dbReference type="CDD" id="cd08419">
    <property type="entry name" value="PBP2_CbbR_RubisCO_like"/>
    <property type="match status" value="1"/>
</dbReference>
<dbReference type="InterPro" id="IPR036388">
    <property type="entry name" value="WH-like_DNA-bd_sf"/>
</dbReference>
<evidence type="ECO:0000256" key="3">
    <source>
        <dbReference type="ARBA" id="ARBA00023125"/>
    </source>
</evidence>
<dbReference type="PANTHER" id="PTHR30126">
    <property type="entry name" value="HTH-TYPE TRANSCRIPTIONAL REGULATOR"/>
    <property type="match status" value="1"/>
</dbReference>
<evidence type="ECO:0000313" key="7">
    <source>
        <dbReference type="Proteomes" id="UP000095342"/>
    </source>
</evidence>
<dbReference type="InterPro" id="IPR005119">
    <property type="entry name" value="LysR_subst-bd"/>
</dbReference>
<dbReference type="InterPro" id="IPR036390">
    <property type="entry name" value="WH_DNA-bd_sf"/>
</dbReference>
<dbReference type="PRINTS" id="PR00039">
    <property type="entry name" value="HTHLYSR"/>
</dbReference>
<name>A0A1D8K7S0_9GAMM</name>
<reference evidence="6 7" key="1">
    <citation type="submission" date="2016-09" db="EMBL/GenBank/DDBJ databases">
        <title>Acidihalobacter prosperus V6 (DSM14174).</title>
        <authorList>
            <person name="Khaleque H.N."/>
            <person name="Ramsay J.P."/>
            <person name="Murphy R.J.T."/>
            <person name="Kaksonen A.H."/>
            <person name="Boxall N.J."/>
            <person name="Watkin E.L.J."/>
        </authorList>
    </citation>
    <scope>NUCLEOTIDE SEQUENCE [LARGE SCALE GENOMIC DNA]</scope>
    <source>
        <strain evidence="6 7">V6</strain>
    </source>
</reference>
<sequence length="326" mass="36343">MFDNEIGNLLRHITFRQLQIFMAVVEQKSFTKAAEKLFLTQSSVSVQVKKLADAIGVPLFKQTGRKIQLTDVGQELCATAKQMLGALENLEMSVADYQGLKRGNLKLGVVTTAKYIAPELLGEYGLMFPGIQLAMNVTNRDKIIDRIKRYDDDLYVMGLVPEDEVSVTCNYFAPNPLVVLAPSSHRLCHAQGISLEEIAKEPFLLREPGSGTREAIMRLCRERNLKLNVRMELGSNEAIKHGIVGGLGISVLSLHSLVLEGVSGMISVLDVEGFPIMRKWYLVYPKEKTLSLPAQRFIEFSVDREDAITKRLAGIWPKLSEYVDGS</sequence>
<comment type="similarity">
    <text evidence="1">Belongs to the LysR transcriptional regulatory family.</text>
</comment>
<keyword evidence="2" id="KW-0805">Transcription regulation</keyword>
<dbReference type="Proteomes" id="UP000095342">
    <property type="component" value="Chromosome"/>
</dbReference>
<feature type="domain" description="HTH lysR-type" evidence="5">
    <location>
        <begin position="13"/>
        <end position="70"/>
    </location>
</feature>